<protein>
    <submittedName>
        <fullName evidence="2">Uncharacterized protein</fullName>
    </submittedName>
</protein>
<dbReference type="EMBL" id="VSRR010055744">
    <property type="protein sequence ID" value="MPC81042.1"/>
    <property type="molecule type" value="Genomic_DNA"/>
</dbReference>
<evidence type="ECO:0000313" key="2">
    <source>
        <dbReference type="EMBL" id="MPC81042.1"/>
    </source>
</evidence>
<sequence>MPFLDGDPPAPSRLPDSRLLLLSPAGAEGRGCLDPATEHNLPLSGHKKRMETACESKPRDPGHWHTLARLPTSGAIRDSFPCAAMTLTVVDRSTARPDARPGEGDARRTAAGRNVLASIVFTTRNKQTKALTGL</sequence>
<accession>A0A5B7IB77</accession>
<keyword evidence="3" id="KW-1185">Reference proteome</keyword>
<evidence type="ECO:0000256" key="1">
    <source>
        <dbReference type="SAM" id="MobiDB-lite"/>
    </source>
</evidence>
<organism evidence="2 3">
    <name type="scientific">Portunus trituberculatus</name>
    <name type="common">Swimming crab</name>
    <name type="synonym">Neptunus trituberculatus</name>
    <dbReference type="NCBI Taxonomy" id="210409"/>
    <lineage>
        <taxon>Eukaryota</taxon>
        <taxon>Metazoa</taxon>
        <taxon>Ecdysozoa</taxon>
        <taxon>Arthropoda</taxon>
        <taxon>Crustacea</taxon>
        <taxon>Multicrustacea</taxon>
        <taxon>Malacostraca</taxon>
        <taxon>Eumalacostraca</taxon>
        <taxon>Eucarida</taxon>
        <taxon>Decapoda</taxon>
        <taxon>Pleocyemata</taxon>
        <taxon>Brachyura</taxon>
        <taxon>Eubrachyura</taxon>
        <taxon>Portunoidea</taxon>
        <taxon>Portunidae</taxon>
        <taxon>Portuninae</taxon>
        <taxon>Portunus</taxon>
    </lineage>
</organism>
<name>A0A5B7IB77_PORTR</name>
<gene>
    <name evidence="2" type="ORF">E2C01_075641</name>
</gene>
<comment type="caution">
    <text evidence="2">The sequence shown here is derived from an EMBL/GenBank/DDBJ whole genome shotgun (WGS) entry which is preliminary data.</text>
</comment>
<proteinExistence type="predicted"/>
<feature type="region of interest" description="Disordered" evidence="1">
    <location>
        <begin position="26"/>
        <end position="49"/>
    </location>
</feature>
<dbReference type="AlphaFoldDB" id="A0A5B7IB77"/>
<evidence type="ECO:0000313" key="3">
    <source>
        <dbReference type="Proteomes" id="UP000324222"/>
    </source>
</evidence>
<reference evidence="2 3" key="1">
    <citation type="submission" date="2019-05" db="EMBL/GenBank/DDBJ databases">
        <title>Another draft genome of Portunus trituberculatus and its Hox gene families provides insights of decapod evolution.</title>
        <authorList>
            <person name="Jeong J.-H."/>
            <person name="Song I."/>
            <person name="Kim S."/>
            <person name="Choi T."/>
            <person name="Kim D."/>
            <person name="Ryu S."/>
            <person name="Kim W."/>
        </authorList>
    </citation>
    <scope>NUCLEOTIDE SEQUENCE [LARGE SCALE GENOMIC DNA]</scope>
    <source>
        <tissue evidence="2">Muscle</tissue>
    </source>
</reference>
<dbReference type="Proteomes" id="UP000324222">
    <property type="component" value="Unassembled WGS sequence"/>
</dbReference>